<dbReference type="CDD" id="cd02440">
    <property type="entry name" value="AdoMet_MTases"/>
    <property type="match status" value="1"/>
</dbReference>
<evidence type="ECO:0000313" key="1">
    <source>
        <dbReference type="EMBL" id="SDX58102.1"/>
    </source>
</evidence>
<keyword evidence="2" id="KW-1185">Reference proteome</keyword>
<protein>
    <submittedName>
        <fullName evidence="1">Putative rRNA methylase</fullName>
    </submittedName>
</protein>
<dbReference type="Pfam" id="PF06962">
    <property type="entry name" value="rRNA_methylase"/>
    <property type="match status" value="1"/>
</dbReference>
<dbReference type="AlphaFoldDB" id="A0A1H3CV46"/>
<evidence type="ECO:0000313" key="2">
    <source>
        <dbReference type="Proteomes" id="UP000198828"/>
    </source>
</evidence>
<dbReference type="SUPFAM" id="SSF53335">
    <property type="entry name" value="S-adenosyl-L-methionine-dependent methyltransferases"/>
    <property type="match status" value="1"/>
</dbReference>
<dbReference type="Proteomes" id="UP000198828">
    <property type="component" value="Unassembled WGS sequence"/>
</dbReference>
<dbReference type="PANTHER" id="PTHR35276:SF1">
    <property type="entry name" value="TRNA (MNM(5)S(2)U34)-METHYLTRANSFERASE, CHLOROPLASTIC"/>
    <property type="match status" value="1"/>
</dbReference>
<keyword evidence="1" id="KW-0489">Methyltransferase</keyword>
<dbReference type="EMBL" id="FNNG01000013">
    <property type="protein sequence ID" value="SDX58102.1"/>
    <property type="molecule type" value="Genomic_DNA"/>
</dbReference>
<organism evidence="1 2">
    <name type="scientific">Tepidimicrobium xylanilyticum</name>
    <dbReference type="NCBI Taxonomy" id="1123352"/>
    <lineage>
        <taxon>Bacteria</taxon>
        <taxon>Bacillati</taxon>
        <taxon>Bacillota</taxon>
        <taxon>Tissierellia</taxon>
        <taxon>Tissierellales</taxon>
        <taxon>Tepidimicrobiaceae</taxon>
        <taxon>Tepidimicrobium</taxon>
    </lineage>
</organism>
<dbReference type="InterPro" id="IPR029063">
    <property type="entry name" value="SAM-dependent_MTases_sf"/>
</dbReference>
<dbReference type="GO" id="GO:0008168">
    <property type="term" value="F:methyltransferase activity"/>
    <property type="evidence" value="ECO:0007669"/>
    <property type="project" value="UniProtKB-KW"/>
</dbReference>
<dbReference type="Gene3D" id="3.40.50.150">
    <property type="entry name" value="Vaccinia Virus protein VP39"/>
    <property type="match status" value="1"/>
</dbReference>
<accession>A0A1H3CV46</accession>
<dbReference type="InterPro" id="IPR010719">
    <property type="entry name" value="MnmM_MeTrfase"/>
</dbReference>
<dbReference type="GO" id="GO:0032259">
    <property type="term" value="P:methylation"/>
    <property type="evidence" value="ECO:0007669"/>
    <property type="project" value="UniProtKB-KW"/>
</dbReference>
<sequence>MRFEYFNNAVDLAKKLMCFYVKEGYRVCDCTVGNGNDTVLLAKLVGESGKVYGFDIQSVALNITREKLYNENLENRVILIEDGHENIDKHVNENINFAIYNLGYLPGGNKKIKTNVNTTLISLEKSLSLLKSNGLLLVTCYTGHEGGIEEKEGVMNFLRSLRQNEYHVIEFNFLNQKNYPPTLYGVEKL</sequence>
<proteinExistence type="predicted"/>
<reference evidence="1 2" key="1">
    <citation type="submission" date="2016-10" db="EMBL/GenBank/DDBJ databases">
        <authorList>
            <person name="de Groot N.N."/>
        </authorList>
    </citation>
    <scope>NUCLEOTIDE SEQUENCE [LARGE SCALE GENOMIC DNA]</scope>
    <source>
        <strain evidence="1 2">DSM 23310</strain>
    </source>
</reference>
<dbReference type="RefSeq" id="WP_234949918.1">
    <property type="nucleotide sequence ID" value="NZ_BSYN01000009.1"/>
</dbReference>
<gene>
    <name evidence="1" type="ORF">SAMN05660923_02561</name>
</gene>
<keyword evidence="1" id="KW-0808">Transferase</keyword>
<dbReference type="PANTHER" id="PTHR35276">
    <property type="entry name" value="S-ADENOSYL-L-METHIONINE-DEPENDENT METHYLTRANSFERASES SUPERFAMILY PROTEIN"/>
    <property type="match status" value="1"/>
</dbReference>
<name>A0A1H3CV46_9FIRM</name>